<feature type="transmembrane region" description="Helical" evidence="1">
    <location>
        <begin position="94"/>
        <end position="116"/>
    </location>
</feature>
<feature type="transmembrane region" description="Helical" evidence="1">
    <location>
        <begin position="6"/>
        <end position="27"/>
    </location>
</feature>
<dbReference type="OrthoDB" id="2380093at2"/>
<protein>
    <submittedName>
        <fullName evidence="2">Uncharacterized protein</fullName>
    </submittedName>
</protein>
<comment type="caution">
    <text evidence="2">The sequence shown here is derived from an EMBL/GenBank/DDBJ whole genome shotgun (WGS) entry which is preliminary data.</text>
</comment>
<dbReference type="AlphaFoldDB" id="A0A074LNY6"/>
<dbReference type="Proteomes" id="UP000027931">
    <property type="component" value="Unassembled WGS sequence"/>
</dbReference>
<name>A0A074LNY6_9BACL</name>
<keyword evidence="1" id="KW-1133">Transmembrane helix</keyword>
<proteinExistence type="predicted"/>
<gene>
    <name evidence="2" type="ORF">EL26_12990</name>
</gene>
<reference evidence="2 3" key="1">
    <citation type="journal article" date="2013" name="Int. J. Syst. Evol. Microbiol.">
        <title>Tumebacillus flagellatus sp. nov., an alpha-amylase/pullulanase-producing bacterium isolated from cassava wastewater.</title>
        <authorList>
            <person name="Wang Q."/>
            <person name="Xie N."/>
            <person name="Qin Y."/>
            <person name="Shen N."/>
            <person name="Zhu J."/>
            <person name="Mi H."/>
            <person name="Huang R."/>
        </authorList>
    </citation>
    <scope>NUCLEOTIDE SEQUENCE [LARGE SCALE GENOMIC DNA]</scope>
    <source>
        <strain evidence="2 3">GST4</strain>
    </source>
</reference>
<dbReference type="EMBL" id="JMIR01000017">
    <property type="protein sequence ID" value="KEO82819.1"/>
    <property type="molecule type" value="Genomic_DNA"/>
</dbReference>
<evidence type="ECO:0000313" key="2">
    <source>
        <dbReference type="EMBL" id="KEO82819.1"/>
    </source>
</evidence>
<evidence type="ECO:0000256" key="1">
    <source>
        <dbReference type="SAM" id="Phobius"/>
    </source>
</evidence>
<organism evidence="2 3">
    <name type="scientific">Tumebacillus flagellatus</name>
    <dbReference type="NCBI Taxonomy" id="1157490"/>
    <lineage>
        <taxon>Bacteria</taxon>
        <taxon>Bacillati</taxon>
        <taxon>Bacillota</taxon>
        <taxon>Bacilli</taxon>
        <taxon>Bacillales</taxon>
        <taxon>Alicyclobacillaceae</taxon>
        <taxon>Tumebacillus</taxon>
    </lineage>
</organism>
<accession>A0A074LNY6</accession>
<sequence>MSEGTGIVIEVSLLTVCMWFLMLGLNIPVRRWHIRRYEQQHDMLERVVVERKLPPLSKGSMVKLLNRLYLLALGIGVIQYVYITQSDDPSAGELGAAVLFGLAVGAVVVGALWFFYRRTKTVNTLELRFDRRGLTIFPARQRLSGQGIYEARIEWKDCCGYWVYKGYVIFGLRPIGQIEQFGGEEIARIEQILHALGVRKLVSYDVLTAKKLNDSQLSQLDNRVQRMAGEVIAGYATECAMLNAHVEAEVEWRTEDDRYSVLILRIVAEDTELQSIEWLLWGEDENSQEALGLSDDRLYEGVDERVQSLLDFRRNQLGQEAQPVLWQ</sequence>
<feature type="transmembrane region" description="Helical" evidence="1">
    <location>
        <begin position="64"/>
        <end position="82"/>
    </location>
</feature>
<evidence type="ECO:0000313" key="3">
    <source>
        <dbReference type="Proteomes" id="UP000027931"/>
    </source>
</evidence>
<dbReference type="RefSeq" id="WP_038089105.1">
    <property type="nucleotide sequence ID" value="NZ_JMIR01000017.1"/>
</dbReference>
<keyword evidence="1" id="KW-0812">Transmembrane</keyword>
<dbReference type="STRING" id="1157490.EL26_12990"/>
<keyword evidence="3" id="KW-1185">Reference proteome</keyword>
<keyword evidence="1" id="KW-0472">Membrane</keyword>